<feature type="compositionally biased region" description="Polar residues" evidence="1">
    <location>
        <begin position="1"/>
        <end position="17"/>
    </location>
</feature>
<proteinExistence type="predicted"/>
<feature type="region of interest" description="Disordered" evidence="1">
    <location>
        <begin position="1"/>
        <end position="31"/>
    </location>
</feature>
<evidence type="ECO:0000313" key="3">
    <source>
        <dbReference type="Proteomes" id="UP001066276"/>
    </source>
</evidence>
<name>A0AAV7VI73_PLEWA</name>
<organism evidence="2 3">
    <name type="scientific">Pleurodeles waltl</name>
    <name type="common">Iberian ribbed newt</name>
    <dbReference type="NCBI Taxonomy" id="8319"/>
    <lineage>
        <taxon>Eukaryota</taxon>
        <taxon>Metazoa</taxon>
        <taxon>Chordata</taxon>
        <taxon>Craniata</taxon>
        <taxon>Vertebrata</taxon>
        <taxon>Euteleostomi</taxon>
        <taxon>Amphibia</taxon>
        <taxon>Batrachia</taxon>
        <taxon>Caudata</taxon>
        <taxon>Salamandroidea</taxon>
        <taxon>Salamandridae</taxon>
        <taxon>Pleurodelinae</taxon>
        <taxon>Pleurodeles</taxon>
    </lineage>
</organism>
<protein>
    <submittedName>
        <fullName evidence="2">Uncharacterized protein</fullName>
    </submittedName>
</protein>
<comment type="caution">
    <text evidence="2">The sequence shown here is derived from an EMBL/GenBank/DDBJ whole genome shotgun (WGS) entry which is preliminary data.</text>
</comment>
<evidence type="ECO:0000256" key="1">
    <source>
        <dbReference type="SAM" id="MobiDB-lite"/>
    </source>
</evidence>
<accession>A0AAV7VI73</accession>
<sequence length="161" mass="17229">MEQYTTPKPLPQRQTYLGGSGEALAVPATEEEEPSRAELLAAIHGARVALEGKIETVSVEVNLLRADPQKITLRKAGDVGQGWPGSSGRPGVGSAHISRVDGTDWRRHGEGPLRVSMQRCDNSGSRMEIQQYGTMAVVDPEQAFELADSSDGEAGVLFVDS</sequence>
<feature type="region of interest" description="Disordered" evidence="1">
    <location>
        <begin position="76"/>
        <end position="110"/>
    </location>
</feature>
<evidence type="ECO:0000313" key="2">
    <source>
        <dbReference type="EMBL" id="KAJ1201007.1"/>
    </source>
</evidence>
<feature type="compositionally biased region" description="Gly residues" evidence="1">
    <location>
        <begin position="79"/>
        <end position="91"/>
    </location>
</feature>
<dbReference type="AlphaFoldDB" id="A0AAV7VI73"/>
<feature type="compositionally biased region" description="Basic and acidic residues" evidence="1">
    <location>
        <begin position="98"/>
        <end position="110"/>
    </location>
</feature>
<gene>
    <name evidence="2" type="ORF">NDU88_004823</name>
</gene>
<reference evidence="2" key="1">
    <citation type="journal article" date="2022" name="bioRxiv">
        <title>Sequencing and chromosome-scale assembly of the giantPleurodeles waltlgenome.</title>
        <authorList>
            <person name="Brown T."/>
            <person name="Elewa A."/>
            <person name="Iarovenko S."/>
            <person name="Subramanian E."/>
            <person name="Araus A.J."/>
            <person name="Petzold A."/>
            <person name="Susuki M."/>
            <person name="Suzuki K.-i.T."/>
            <person name="Hayashi T."/>
            <person name="Toyoda A."/>
            <person name="Oliveira C."/>
            <person name="Osipova E."/>
            <person name="Leigh N.D."/>
            <person name="Simon A."/>
            <person name="Yun M.H."/>
        </authorList>
    </citation>
    <scope>NUCLEOTIDE SEQUENCE</scope>
    <source>
        <strain evidence="2">20211129_DDA</strain>
        <tissue evidence="2">Liver</tissue>
    </source>
</reference>
<dbReference type="EMBL" id="JANPWB010000003">
    <property type="protein sequence ID" value="KAJ1201007.1"/>
    <property type="molecule type" value="Genomic_DNA"/>
</dbReference>
<dbReference type="Proteomes" id="UP001066276">
    <property type="component" value="Chromosome 2_1"/>
</dbReference>
<keyword evidence="3" id="KW-1185">Reference proteome</keyword>